<proteinExistence type="predicted"/>
<dbReference type="Proteomes" id="UP001634007">
    <property type="component" value="Unassembled WGS sequence"/>
</dbReference>
<feature type="domain" description="MATH" evidence="1">
    <location>
        <begin position="55"/>
        <end position="161"/>
    </location>
</feature>
<accession>A0ABD3IME0</accession>
<dbReference type="SUPFAM" id="SSF49599">
    <property type="entry name" value="TRAF domain-like"/>
    <property type="match status" value="2"/>
</dbReference>
<evidence type="ECO:0000313" key="2">
    <source>
        <dbReference type="EMBL" id="KAL3714559.1"/>
    </source>
</evidence>
<dbReference type="PANTHER" id="PTHR46162">
    <property type="entry name" value="TRAF-LIKE FAMILY PROTEIN"/>
    <property type="match status" value="1"/>
</dbReference>
<dbReference type="InterPro" id="IPR008974">
    <property type="entry name" value="TRAF-like"/>
</dbReference>
<keyword evidence="3" id="KW-1185">Reference proteome</keyword>
<name>A0ABD3IME0_EUCGL</name>
<gene>
    <name evidence="2" type="ORF">ACJRO7_006473</name>
</gene>
<organism evidence="2 3">
    <name type="scientific">Eucalyptus globulus</name>
    <name type="common">Tasmanian blue gum</name>
    <dbReference type="NCBI Taxonomy" id="34317"/>
    <lineage>
        <taxon>Eukaryota</taxon>
        <taxon>Viridiplantae</taxon>
        <taxon>Streptophyta</taxon>
        <taxon>Embryophyta</taxon>
        <taxon>Tracheophyta</taxon>
        <taxon>Spermatophyta</taxon>
        <taxon>Magnoliopsida</taxon>
        <taxon>eudicotyledons</taxon>
        <taxon>Gunneridae</taxon>
        <taxon>Pentapetalae</taxon>
        <taxon>rosids</taxon>
        <taxon>malvids</taxon>
        <taxon>Myrtales</taxon>
        <taxon>Myrtaceae</taxon>
        <taxon>Myrtoideae</taxon>
        <taxon>Eucalypteae</taxon>
        <taxon>Eucalyptus</taxon>
    </lineage>
</organism>
<dbReference type="Gene3D" id="2.60.210.10">
    <property type="entry name" value="Apoptosis, Tumor Necrosis Factor Receptor Associated Protein 2, Chain A"/>
    <property type="match status" value="2"/>
</dbReference>
<dbReference type="InterPro" id="IPR002083">
    <property type="entry name" value="MATH/TRAF_dom"/>
</dbReference>
<evidence type="ECO:0000259" key="1">
    <source>
        <dbReference type="PROSITE" id="PS50144"/>
    </source>
</evidence>
<dbReference type="EMBL" id="JBJKBG010000011">
    <property type="protein sequence ID" value="KAL3714559.1"/>
    <property type="molecule type" value="Genomic_DNA"/>
</dbReference>
<reference evidence="2 3" key="1">
    <citation type="submission" date="2024-11" db="EMBL/GenBank/DDBJ databases">
        <title>Chromosome-level genome assembly of Eucalyptus globulus Labill. provides insights into its genome evolution.</title>
        <authorList>
            <person name="Li X."/>
        </authorList>
    </citation>
    <scope>NUCLEOTIDE SEQUENCE [LARGE SCALE GENOMIC DNA]</scope>
    <source>
        <strain evidence="2">CL2024</strain>
        <tissue evidence="2">Fresh tender leaves</tissue>
    </source>
</reference>
<comment type="caution">
    <text evidence="2">The sequence shown here is derived from an EMBL/GenBank/DDBJ whole genome shotgun (WGS) entry which is preliminary data.</text>
</comment>
<protein>
    <recommendedName>
        <fullName evidence="1">MATH domain-containing protein</fullName>
    </recommendedName>
</protein>
<dbReference type="PROSITE" id="PS50144">
    <property type="entry name" value="MATH"/>
    <property type="match status" value="2"/>
</dbReference>
<dbReference type="PANTHER" id="PTHR46162:SF65">
    <property type="entry name" value="F9D12.8 PROTEIN-RELATED"/>
    <property type="match status" value="1"/>
</dbReference>
<dbReference type="CDD" id="cd00121">
    <property type="entry name" value="MATH"/>
    <property type="match status" value="2"/>
</dbReference>
<dbReference type="Pfam" id="PF22486">
    <property type="entry name" value="MATH_2"/>
    <property type="match status" value="2"/>
</dbReference>
<evidence type="ECO:0000313" key="3">
    <source>
        <dbReference type="Proteomes" id="UP001634007"/>
    </source>
</evidence>
<feature type="domain" description="MATH" evidence="1">
    <location>
        <begin position="1"/>
        <end position="35"/>
    </location>
</feature>
<dbReference type="AlphaFoldDB" id="A0ABD3IME0"/>
<sequence length="171" mass="18959">MKSKWGIPRFMPLKTFINPPNGYLVDDNCVFGVEVFVEKSLGLGECLTLKASPKSVSHEWKISKFSTLVNDCYSEVFAAGSHEWKLHLCPRGDEHNKDKNMSMYLCLVDSGDQKVKATYTIQLKGKSGKTHQSTGMWLALLLAAENCSRLLGDECVMKADVKVLGTASKLP</sequence>